<evidence type="ECO:0000256" key="2">
    <source>
        <dbReference type="ARBA" id="ARBA00011079"/>
    </source>
</evidence>
<keyword evidence="6 18" id="KW-0732">Signal</keyword>
<keyword evidence="20" id="KW-1185">Reference proteome</keyword>
<dbReference type="EMBL" id="KQ971359">
    <property type="protein sequence ID" value="EFA08640.1"/>
    <property type="molecule type" value="Genomic_DNA"/>
</dbReference>
<dbReference type="PANTHER" id="PTHR11010:SF38">
    <property type="entry name" value="LYSOSOMAL PRO-X CARBOXYPEPTIDASE"/>
    <property type="match status" value="1"/>
</dbReference>
<feature type="signal peptide" evidence="18">
    <location>
        <begin position="1"/>
        <end position="17"/>
    </location>
</feature>
<evidence type="ECO:0000256" key="18">
    <source>
        <dbReference type="SAM" id="SignalP"/>
    </source>
</evidence>
<keyword evidence="8" id="KW-0865">Zymogen</keyword>
<name>D6WVZ7_TRICA</name>
<feature type="chain" id="PRO_5003089996" description="Lysosomal Pro-X carboxypeptidase" evidence="18">
    <location>
        <begin position="18"/>
        <end position="478"/>
    </location>
</feature>
<evidence type="ECO:0000256" key="4">
    <source>
        <dbReference type="ARBA" id="ARBA00022645"/>
    </source>
</evidence>
<evidence type="ECO:0000256" key="16">
    <source>
        <dbReference type="ARBA" id="ARBA00076475"/>
    </source>
</evidence>
<sequence length="478" mass="53843">MKLSVTLVLFLCHNIWSYDYETKYFEVLLDHFSFTNNATFKLKYLINDTFWTNDGPIFFYTGNEGTVENFAENTGFMFDIAPSFNALVVFAEHRYYGESLPFGNDSFVSPSHIGYLTSSQALADFVDLINYLQTMSLEKVPVIAFGGSYGGMLASWLRMKYPASVVGAIAASAPIWQFETPCEDFYKVVTRVYQEAVAKDCPLLITKSWTALRNISESPEGKAWLSDAWQLCSPLETSADVETLIGWYSEILVNMAMVNYPYSTSFLAPLPPFPVKTFCSQLTQANIVDDKSLVMALGDALQIYTNFTETTTCNKINQTAEALGEEGWYFQACTEMIMPMCSIDGDMFENDPWDYGKYASQCFEKWGVNQTHPELPVLEYGGKEIKAASNIVFSNGLLDPWSSGGVLKNVSESVVSVIIPDGAHHIDLRGGNKDDPETVIEARQFHVDNIKKWIMEFYFHSGKGAFFEKIKYQHVARN</sequence>
<dbReference type="InParanoid" id="D6WVZ7"/>
<comment type="subunit">
    <text evidence="3">Homodimer.</text>
</comment>
<evidence type="ECO:0000256" key="12">
    <source>
        <dbReference type="ARBA" id="ARBA00052013"/>
    </source>
</evidence>
<dbReference type="AlphaFoldDB" id="D6WVZ7"/>
<evidence type="ECO:0000256" key="6">
    <source>
        <dbReference type="ARBA" id="ARBA00022729"/>
    </source>
</evidence>
<keyword evidence="11" id="KW-0458">Lysosome</keyword>
<comment type="similarity">
    <text evidence="2">Belongs to the peptidase S28 family.</text>
</comment>
<evidence type="ECO:0000256" key="3">
    <source>
        <dbReference type="ARBA" id="ARBA00011738"/>
    </source>
</evidence>
<evidence type="ECO:0000256" key="14">
    <source>
        <dbReference type="ARBA" id="ARBA00066456"/>
    </source>
</evidence>
<dbReference type="OrthoDB" id="2499658at2759"/>
<evidence type="ECO:0000256" key="1">
    <source>
        <dbReference type="ARBA" id="ARBA00004371"/>
    </source>
</evidence>
<keyword evidence="10" id="KW-0325">Glycoprotein</keyword>
<dbReference type="Gene3D" id="1.20.120.980">
    <property type="entry name" value="Serine carboxypeptidase S28, SKS domain"/>
    <property type="match status" value="1"/>
</dbReference>
<reference evidence="19 20" key="2">
    <citation type="journal article" date="2010" name="Nucleic Acids Res.">
        <title>BeetleBase in 2010: revisions to provide comprehensive genomic information for Tribolium castaneum.</title>
        <authorList>
            <person name="Kim H.S."/>
            <person name="Murphy T."/>
            <person name="Xia J."/>
            <person name="Caragea D."/>
            <person name="Park Y."/>
            <person name="Beeman R.W."/>
            <person name="Lorenzen M.D."/>
            <person name="Butcher S."/>
            <person name="Manak J.R."/>
            <person name="Brown S.J."/>
        </authorList>
    </citation>
    <scope>GENOME REANNOTATION</scope>
    <source>
        <strain evidence="19 20">Georgia GA2</strain>
    </source>
</reference>
<keyword evidence="9" id="KW-1015">Disulfide bond</keyword>
<comment type="function">
    <text evidence="13">Cleaves C-terminal amino acids linked to proline in peptides such as angiotensin II, III and des-Arg9-bradykinin. This cleavage occurs at acidic pH, but enzymatic activity is retained with some substrates at neutral pH.</text>
</comment>
<dbReference type="PANTHER" id="PTHR11010">
    <property type="entry name" value="PROTEASE S28 PRO-X CARBOXYPEPTIDASE-RELATED"/>
    <property type="match status" value="1"/>
</dbReference>
<keyword evidence="5" id="KW-0645">Protease</keyword>
<evidence type="ECO:0000256" key="11">
    <source>
        <dbReference type="ARBA" id="ARBA00023228"/>
    </source>
</evidence>
<evidence type="ECO:0000256" key="7">
    <source>
        <dbReference type="ARBA" id="ARBA00022801"/>
    </source>
</evidence>
<keyword evidence="4 19" id="KW-0121">Carboxypeptidase</keyword>
<dbReference type="eggNOG" id="KOG2183">
    <property type="taxonomic scope" value="Eukaryota"/>
</dbReference>
<dbReference type="GO" id="GO:0006508">
    <property type="term" value="P:proteolysis"/>
    <property type="evidence" value="ECO:0007669"/>
    <property type="project" value="UniProtKB-KW"/>
</dbReference>
<evidence type="ECO:0000256" key="9">
    <source>
        <dbReference type="ARBA" id="ARBA00023157"/>
    </source>
</evidence>
<dbReference type="ESTHER" id="trica-d6wvz7">
    <property type="family name" value="Prolylcarboxypeptidase"/>
</dbReference>
<proteinExistence type="inferred from homology"/>
<accession>D6WVZ7</accession>
<dbReference type="SUPFAM" id="SSF53474">
    <property type="entry name" value="alpha/beta-Hydrolases"/>
    <property type="match status" value="1"/>
</dbReference>
<dbReference type="HOGENOM" id="CLU_020959_0_0_1"/>
<dbReference type="InterPro" id="IPR042269">
    <property type="entry name" value="Ser_carbopepase_S28_SKS"/>
</dbReference>
<organism evidence="19 20">
    <name type="scientific">Tribolium castaneum</name>
    <name type="common">Red flour beetle</name>
    <dbReference type="NCBI Taxonomy" id="7070"/>
    <lineage>
        <taxon>Eukaryota</taxon>
        <taxon>Metazoa</taxon>
        <taxon>Ecdysozoa</taxon>
        <taxon>Arthropoda</taxon>
        <taxon>Hexapoda</taxon>
        <taxon>Insecta</taxon>
        <taxon>Pterygota</taxon>
        <taxon>Neoptera</taxon>
        <taxon>Endopterygota</taxon>
        <taxon>Coleoptera</taxon>
        <taxon>Polyphaga</taxon>
        <taxon>Cucujiformia</taxon>
        <taxon>Tenebrionidae</taxon>
        <taxon>Tenebrionidae incertae sedis</taxon>
        <taxon>Tribolium</taxon>
    </lineage>
</organism>
<dbReference type="Gene3D" id="3.40.50.1820">
    <property type="entry name" value="alpha/beta hydrolase"/>
    <property type="match status" value="1"/>
</dbReference>
<evidence type="ECO:0000313" key="20">
    <source>
        <dbReference type="Proteomes" id="UP000007266"/>
    </source>
</evidence>
<comment type="catalytic activity">
    <reaction evidence="12">
        <text>Cleavage of a -Pro-|-Xaa bond to release a C-terminal amino acid.</text>
        <dbReference type="EC" id="3.4.16.2"/>
    </reaction>
</comment>
<dbReference type="GO" id="GO:0008239">
    <property type="term" value="F:dipeptidyl-peptidase activity"/>
    <property type="evidence" value="ECO:0000318"/>
    <property type="project" value="GO_Central"/>
</dbReference>
<dbReference type="Proteomes" id="UP000007266">
    <property type="component" value="Linkage group 8"/>
</dbReference>
<dbReference type="InterPro" id="IPR029058">
    <property type="entry name" value="AB_hydrolase_fold"/>
</dbReference>
<evidence type="ECO:0000256" key="8">
    <source>
        <dbReference type="ARBA" id="ARBA00023145"/>
    </source>
</evidence>
<dbReference type="GO" id="GO:0005764">
    <property type="term" value="C:lysosome"/>
    <property type="evidence" value="ECO:0007669"/>
    <property type="project" value="UniProtKB-SubCell"/>
</dbReference>
<dbReference type="STRING" id="7070.D6WVZ7"/>
<keyword evidence="7" id="KW-0378">Hydrolase</keyword>
<dbReference type="KEGG" id="tca:661563"/>
<dbReference type="FunCoup" id="D6WVZ7">
    <property type="interactions" value="478"/>
</dbReference>
<evidence type="ECO:0000313" key="19">
    <source>
        <dbReference type="EMBL" id="EFA08640.1"/>
    </source>
</evidence>
<dbReference type="InterPro" id="IPR008758">
    <property type="entry name" value="Peptidase_S28"/>
</dbReference>
<dbReference type="GO" id="GO:0004185">
    <property type="term" value="F:serine-type carboxypeptidase activity"/>
    <property type="evidence" value="ECO:0007669"/>
    <property type="project" value="UniProtKB-EC"/>
</dbReference>
<dbReference type="Pfam" id="PF05577">
    <property type="entry name" value="Peptidase_S28"/>
    <property type="match status" value="1"/>
</dbReference>
<evidence type="ECO:0000256" key="15">
    <source>
        <dbReference type="ARBA" id="ARBA00073691"/>
    </source>
</evidence>
<dbReference type="OMA" id="ESENCYR"/>
<protein>
    <recommendedName>
        <fullName evidence="15">Lysosomal Pro-X carboxypeptidase</fullName>
        <ecNumber evidence="14">3.4.16.2</ecNumber>
    </recommendedName>
    <alternativeName>
        <fullName evidence="17">Proline carboxypeptidase</fullName>
    </alternativeName>
    <alternativeName>
        <fullName evidence="16">Prolylcarboxypeptidase</fullName>
    </alternativeName>
</protein>
<dbReference type="PhylomeDB" id="D6WVZ7"/>
<comment type="subcellular location">
    <subcellularLocation>
        <location evidence="1">Lysosome</location>
    </subcellularLocation>
</comment>
<dbReference type="MEROPS" id="S28.001"/>
<dbReference type="FunFam" id="1.20.120.980:FF:000002">
    <property type="entry name" value="lysosomal Pro-X carboxypeptidase"/>
    <property type="match status" value="1"/>
</dbReference>
<evidence type="ECO:0000256" key="13">
    <source>
        <dbReference type="ARBA" id="ARBA00059701"/>
    </source>
</evidence>
<reference evidence="19 20" key="1">
    <citation type="journal article" date="2008" name="Nature">
        <title>The genome of the model beetle and pest Tribolium castaneum.</title>
        <authorList>
            <consortium name="Tribolium Genome Sequencing Consortium"/>
            <person name="Richards S."/>
            <person name="Gibbs R.A."/>
            <person name="Weinstock G.M."/>
            <person name="Brown S.J."/>
            <person name="Denell R."/>
            <person name="Beeman R.W."/>
            <person name="Gibbs R."/>
            <person name="Beeman R.W."/>
            <person name="Brown S.J."/>
            <person name="Bucher G."/>
            <person name="Friedrich M."/>
            <person name="Grimmelikhuijzen C.J."/>
            <person name="Klingler M."/>
            <person name="Lorenzen M."/>
            <person name="Richards S."/>
            <person name="Roth S."/>
            <person name="Schroder R."/>
            <person name="Tautz D."/>
            <person name="Zdobnov E.M."/>
            <person name="Muzny D."/>
            <person name="Gibbs R.A."/>
            <person name="Weinstock G.M."/>
            <person name="Attaway T."/>
            <person name="Bell S."/>
            <person name="Buhay C.J."/>
            <person name="Chandrabose M.N."/>
            <person name="Chavez D."/>
            <person name="Clerk-Blankenburg K.P."/>
            <person name="Cree A."/>
            <person name="Dao M."/>
            <person name="Davis C."/>
            <person name="Chacko J."/>
            <person name="Dinh H."/>
            <person name="Dugan-Rocha S."/>
            <person name="Fowler G."/>
            <person name="Garner T.T."/>
            <person name="Garnes J."/>
            <person name="Gnirke A."/>
            <person name="Hawes A."/>
            <person name="Hernandez J."/>
            <person name="Hines S."/>
            <person name="Holder M."/>
            <person name="Hume J."/>
            <person name="Jhangiani S.N."/>
            <person name="Joshi V."/>
            <person name="Khan Z.M."/>
            <person name="Jackson L."/>
            <person name="Kovar C."/>
            <person name="Kowis A."/>
            <person name="Lee S."/>
            <person name="Lewis L.R."/>
            <person name="Margolis J."/>
            <person name="Morgan M."/>
            <person name="Nazareth L.V."/>
            <person name="Nguyen N."/>
            <person name="Okwuonu G."/>
            <person name="Parker D."/>
            <person name="Richards S."/>
            <person name="Ruiz S.J."/>
            <person name="Santibanez J."/>
            <person name="Savard J."/>
            <person name="Scherer S.E."/>
            <person name="Schneider B."/>
            <person name="Sodergren E."/>
            <person name="Tautz D."/>
            <person name="Vattahil S."/>
            <person name="Villasana D."/>
            <person name="White C.S."/>
            <person name="Wright R."/>
            <person name="Park Y."/>
            <person name="Beeman R.W."/>
            <person name="Lord J."/>
            <person name="Oppert B."/>
            <person name="Lorenzen M."/>
            <person name="Brown S."/>
            <person name="Wang L."/>
            <person name="Savard J."/>
            <person name="Tautz D."/>
            <person name="Richards S."/>
            <person name="Weinstock G."/>
            <person name="Gibbs R.A."/>
            <person name="Liu Y."/>
            <person name="Worley K."/>
            <person name="Weinstock G."/>
            <person name="Elsik C.G."/>
            <person name="Reese J.T."/>
            <person name="Elhaik E."/>
            <person name="Landan G."/>
            <person name="Graur D."/>
            <person name="Arensburger P."/>
            <person name="Atkinson P."/>
            <person name="Beeman R.W."/>
            <person name="Beidler J."/>
            <person name="Brown S.J."/>
            <person name="Demuth J.P."/>
            <person name="Drury D.W."/>
            <person name="Du Y.Z."/>
            <person name="Fujiwara H."/>
            <person name="Lorenzen M."/>
            <person name="Maselli V."/>
            <person name="Osanai M."/>
            <person name="Park Y."/>
            <person name="Robertson H.M."/>
            <person name="Tu Z."/>
            <person name="Wang J.J."/>
            <person name="Wang S."/>
            <person name="Richards S."/>
            <person name="Song H."/>
            <person name="Zhang L."/>
            <person name="Sodergren E."/>
            <person name="Werner D."/>
            <person name="Stanke M."/>
            <person name="Morgenstern B."/>
            <person name="Solovyev V."/>
            <person name="Kosarev P."/>
            <person name="Brown G."/>
            <person name="Chen H.C."/>
            <person name="Ermolaeva O."/>
            <person name="Hlavina W."/>
            <person name="Kapustin Y."/>
            <person name="Kiryutin B."/>
            <person name="Kitts P."/>
            <person name="Maglott D."/>
            <person name="Pruitt K."/>
            <person name="Sapojnikov V."/>
            <person name="Souvorov A."/>
            <person name="Mackey A.J."/>
            <person name="Waterhouse R.M."/>
            <person name="Wyder S."/>
            <person name="Zdobnov E.M."/>
            <person name="Zdobnov E.M."/>
            <person name="Wyder S."/>
            <person name="Kriventseva E.V."/>
            <person name="Kadowaki T."/>
            <person name="Bork P."/>
            <person name="Aranda M."/>
            <person name="Bao R."/>
            <person name="Beermann A."/>
            <person name="Berns N."/>
            <person name="Bolognesi R."/>
            <person name="Bonneton F."/>
            <person name="Bopp D."/>
            <person name="Brown S.J."/>
            <person name="Bucher G."/>
            <person name="Butts T."/>
            <person name="Chaumot A."/>
            <person name="Denell R.E."/>
            <person name="Ferrier D.E."/>
            <person name="Friedrich M."/>
            <person name="Gordon C.M."/>
            <person name="Jindra M."/>
            <person name="Klingler M."/>
            <person name="Lan Q."/>
            <person name="Lattorff H.M."/>
            <person name="Laudet V."/>
            <person name="von Levetsow C."/>
            <person name="Liu Z."/>
            <person name="Lutz R."/>
            <person name="Lynch J.A."/>
            <person name="da Fonseca R.N."/>
            <person name="Posnien N."/>
            <person name="Reuter R."/>
            <person name="Roth S."/>
            <person name="Savard J."/>
            <person name="Schinko J.B."/>
            <person name="Schmitt C."/>
            <person name="Schoppmeier M."/>
            <person name="Schroder R."/>
            <person name="Shippy T.D."/>
            <person name="Simonnet F."/>
            <person name="Marques-Souza H."/>
            <person name="Tautz D."/>
            <person name="Tomoyasu Y."/>
            <person name="Trauner J."/>
            <person name="Van der Zee M."/>
            <person name="Vervoort M."/>
            <person name="Wittkopp N."/>
            <person name="Wimmer E.A."/>
            <person name="Yang X."/>
            <person name="Jones A.K."/>
            <person name="Sattelle D.B."/>
            <person name="Ebert P.R."/>
            <person name="Nelson D."/>
            <person name="Scott J.G."/>
            <person name="Beeman R.W."/>
            <person name="Muthukrishnan S."/>
            <person name="Kramer K.J."/>
            <person name="Arakane Y."/>
            <person name="Beeman R.W."/>
            <person name="Zhu Q."/>
            <person name="Hogenkamp D."/>
            <person name="Dixit R."/>
            <person name="Oppert B."/>
            <person name="Jiang H."/>
            <person name="Zou Z."/>
            <person name="Marshall J."/>
            <person name="Elpidina E."/>
            <person name="Vinokurov K."/>
            <person name="Oppert C."/>
            <person name="Zou Z."/>
            <person name="Evans J."/>
            <person name="Lu Z."/>
            <person name="Zhao P."/>
            <person name="Sumathipala N."/>
            <person name="Altincicek B."/>
            <person name="Vilcinskas A."/>
            <person name="Williams M."/>
            <person name="Hultmark D."/>
            <person name="Hetru C."/>
            <person name="Jiang H."/>
            <person name="Grimmelikhuijzen C.J."/>
            <person name="Hauser F."/>
            <person name="Cazzamali G."/>
            <person name="Williamson M."/>
            <person name="Park Y."/>
            <person name="Li B."/>
            <person name="Tanaka Y."/>
            <person name="Predel R."/>
            <person name="Neupert S."/>
            <person name="Schachtner J."/>
            <person name="Verleyen P."/>
            <person name="Raible F."/>
            <person name="Bork P."/>
            <person name="Friedrich M."/>
            <person name="Walden K.K."/>
            <person name="Robertson H.M."/>
            <person name="Angeli S."/>
            <person name="Foret S."/>
            <person name="Bucher G."/>
            <person name="Schuetz S."/>
            <person name="Maleszka R."/>
            <person name="Wimmer E.A."/>
            <person name="Beeman R.W."/>
            <person name="Lorenzen M."/>
            <person name="Tomoyasu Y."/>
            <person name="Miller S.C."/>
            <person name="Grossmann D."/>
            <person name="Bucher G."/>
        </authorList>
    </citation>
    <scope>NUCLEOTIDE SEQUENCE [LARGE SCALE GENOMIC DNA]</scope>
    <source>
        <strain evidence="19 20">Georgia GA2</strain>
    </source>
</reference>
<evidence type="ECO:0000256" key="17">
    <source>
        <dbReference type="ARBA" id="ARBA00076608"/>
    </source>
</evidence>
<gene>
    <name evidence="19" type="primary">AUGUSTUS-3.0.2_06303</name>
    <name evidence="19" type="ORF">TcasGA2_TC006303</name>
</gene>
<evidence type="ECO:0000256" key="10">
    <source>
        <dbReference type="ARBA" id="ARBA00023180"/>
    </source>
</evidence>
<dbReference type="EC" id="3.4.16.2" evidence="14"/>
<evidence type="ECO:0000256" key="5">
    <source>
        <dbReference type="ARBA" id="ARBA00022670"/>
    </source>
</evidence>